<dbReference type="Proteomes" id="UP000232323">
    <property type="component" value="Unassembled WGS sequence"/>
</dbReference>
<accession>A0A250XQP4</accession>
<reference evidence="2 3" key="1">
    <citation type="submission" date="2017-08" db="EMBL/GenBank/DDBJ databases">
        <title>Acidophilic green algal genome provides insights into adaptation to an acidic environment.</title>
        <authorList>
            <person name="Hirooka S."/>
            <person name="Hirose Y."/>
            <person name="Kanesaki Y."/>
            <person name="Higuchi S."/>
            <person name="Fujiwara T."/>
            <person name="Onuma R."/>
            <person name="Era A."/>
            <person name="Ohbayashi R."/>
            <person name="Uzuka A."/>
            <person name="Nozaki H."/>
            <person name="Yoshikawa H."/>
            <person name="Miyagishima S.Y."/>
        </authorList>
    </citation>
    <scope>NUCLEOTIDE SEQUENCE [LARGE SCALE GENOMIC DNA]</scope>
    <source>
        <strain evidence="2 3">NIES-2499</strain>
    </source>
</reference>
<proteinExistence type="predicted"/>
<protein>
    <submittedName>
        <fullName evidence="2">Uncharacterized protein</fullName>
    </submittedName>
</protein>
<dbReference type="AlphaFoldDB" id="A0A250XQP4"/>
<evidence type="ECO:0000313" key="2">
    <source>
        <dbReference type="EMBL" id="GAX85378.1"/>
    </source>
</evidence>
<gene>
    <name evidence="2" type="ORF">CEUSTIGMA_g12795.t1</name>
</gene>
<keyword evidence="3" id="KW-1185">Reference proteome</keyword>
<feature type="region of interest" description="Disordered" evidence="1">
    <location>
        <begin position="202"/>
        <end position="223"/>
    </location>
</feature>
<name>A0A250XQP4_9CHLO</name>
<evidence type="ECO:0000313" key="3">
    <source>
        <dbReference type="Proteomes" id="UP000232323"/>
    </source>
</evidence>
<feature type="compositionally biased region" description="Basic and acidic residues" evidence="1">
    <location>
        <begin position="954"/>
        <end position="966"/>
    </location>
</feature>
<feature type="non-terminal residue" evidence="2">
    <location>
        <position position="1047"/>
    </location>
</feature>
<feature type="region of interest" description="Disordered" evidence="1">
    <location>
        <begin position="645"/>
        <end position="681"/>
    </location>
</feature>
<dbReference type="EMBL" id="BEGY01000166">
    <property type="protein sequence ID" value="GAX85378.1"/>
    <property type="molecule type" value="Genomic_DNA"/>
</dbReference>
<feature type="non-terminal residue" evidence="2">
    <location>
        <position position="1"/>
    </location>
</feature>
<evidence type="ECO:0000256" key="1">
    <source>
        <dbReference type="SAM" id="MobiDB-lite"/>
    </source>
</evidence>
<comment type="caution">
    <text evidence="2">The sequence shown here is derived from an EMBL/GenBank/DDBJ whole genome shotgun (WGS) entry which is preliminary data.</text>
</comment>
<organism evidence="2 3">
    <name type="scientific">Chlamydomonas eustigma</name>
    <dbReference type="NCBI Taxonomy" id="1157962"/>
    <lineage>
        <taxon>Eukaryota</taxon>
        <taxon>Viridiplantae</taxon>
        <taxon>Chlorophyta</taxon>
        <taxon>core chlorophytes</taxon>
        <taxon>Chlorophyceae</taxon>
        <taxon>CS clade</taxon>
        <taxon>Chlamydomonadales</taxon>
        <taxon>Chlamydomonadaceae</taxon>
        <taxon>Chlamydomonas</taxon>
    </lineage>
</organism>
<feature type="region of interest" description="Disordered" evidence="1">
    <location>
        <begin position="949"/>
        <end position="999"/>
    </location>
</feature>
<sequence>PQSSPNIMLDLHRQAVTPQSSPNIMLDNPPVACPDYVRGKFRFISHDHSLHMLWQLSRLTRQPLASDAAAATAASRSPWQLHAVSLTPTQLATYTPAATPDKPLADAQTAAVLAGALAPALKKHASAAAAGSKLRHDRRGSTSAAVPTRTVPEEISGLGVAWACLVLEVLDGRPTQGQVAAMMHRIMEVSHCESHDLEEAADEYREEADTLDQQLDEDEGDQEEAALRAYKHPAAAGPLGTPTAPAAAIQTAELAMLEAIHTFRQERLLPGTELAGLWKAMLCSLAEMRCKISAEGTAVTLSLLSRLLPSACSQRREAARSARRHHRPHRVDMRELQNGIIEVNTRQGFGSFHTLWFSRPAHTSASLTLAALGRCCPPPPSTARAIAEATAREVVSVNRVKDLSPNSLDTLPRTEQELIYHPYRSYHRSMDLLLSLCLDGIVNPEASSSRSSRAHGRQSYPPLPEPSAAIALIHSSWRLGHMPEESWLLHLWDYLIQDHYSGQHRNRDGYHQATASMAQPAASAAAALTTSTKASGAGTRAAEGNHAPSAAGPYSPVCFLVASDMLALTEGAAGLGLLPPPVLVNEVAKGLLLLRNPASGFQLATILSSLVRLLGPGLMGMVNSSWLHAVLWRLLEAEPQPALQGLGSTAPGVSSTRARAPHTSCSSSEAGREGSWTEEPAASVAVGEQLDIVTVLEAMPEASLASLLSSVKTLMQMAGHSETSSSDHDVQPGGTADVWRTASSEDEILNQGSAAGQKLLLDPEWVSRALPCLVRKIQSLSPEYLGYVSLTLSVLFPSSHTVRGTTDLEEGIMLQQFYPGLPWESPEVLQRQQRLAAWEKQGVWRDEAKGPAKWYEGQLIASSLRQAGHTTPATSHASHVAFRGHTALSGNNLQGQSEELEDRLFGCGFAGGMQELDYPIEVACDIFFGWMNGLPSSMINRLPSSGSIELQEVSSHRDGHHDDNGHSKLGTAGTRHEENGRSKKKRTAESIQADAHTKGAWGTVAEGWQHVAEGWQHVDDVPPWQELQEAVLQAVGGHLSRVADDGG</sequence>
<feature type="compositionally biased region" description="Polar residues" evidence="1">
    <location>
        <begin position="651"/>
        <end position="669"/>
    </location>
</feature>